<dbReference type="InterPro" id="IPR002616">
    <property type="entry name" value="tRNA_ribo_trans-like"/>
</dbReference>
<evidence type="ECO:0000313" key="2">
    <source>
        <dbReference type="EMBL" id="EHM49731.1"/>
    </source>
</evidence>
<dbReference type="SUPFAM" id="SSF51713">
    <property type="entry name" value="tRNA-guanine transglycosylase"/>
    <property type="match status" value="1"/>
</dbReference>
<dbReference type="InterPro" id="IPR036511">
    <property type="entry name" value="TGT-like_sf"/>
</dbReference>
<reference evidence="2 3" key="1">
    <citation type="submission" date="2011-08" db="EMBL/GenBank/DDBJ databases">
        <authorList>
            <person name="Weinstock G."/>
            <person name="Sodergren E."/>
            <person name="Clifton S."/>
            <person name="Fulton L."/>
            <person name="Fulton B."/>
            <person name="Courtney L."/>
            <person name="Fronick C."/>
            <person name="Harrison M."/>
            <person name="Strong C."/>
            <person name="Farmer C."/>
            <person name="Delahaunty K."/>
            <person name="Markovic C."/>
            <person name="Hall O."/>
            <person name="Minx P."/>
            <person name="Tomlinson C."/>
            <person name="Mitreva M."/>
            <person name="Hou S."/>
            <person name="Chen J."/>
            <person name="Wollam A."/>
            <person name="Pepin K.H."/>
            <person name="Johnson M."/>
            <person name="Bhonagiri V."/>
            <person name="Zhang X."/>
            <person name="Suruliraj S."/>
            <person name="Warren W."/>
            <person name="Chinwalla A."/>
            <person name="Mardis E.R."/>
            <person name="Wilson R.K."/>
        </authorList>
    </citation>
    <scope>NUCLEOTIDE SEQUENCE [LARGE SCALE GENOMIC DNA]</scope>
    <source>
        <strain evidence="2 3">F0432</strain>
    </source>
</reference>
<feature type="domain" description="tRNA-guanine(15) transglycosylase-like" evidence="1">
    <location>
        <begin position="1"/>
        <end position="42"/>
    </location>
</feature>
<sequence>MLGARLNTIHNLRYYIRLMHDMRAAIEAGRFASFAADFYAMRRAGASTL</sequence>
<dbReference type="HOGENOM" id="CLU_3133683_0_0_6"/>
<evidence type="ECO:0000259" key="1">
    <source>
        <dbReference type="Pfam" id="PF01702"/>
    </source>
</evidence>
<dbReference type="Proteomes" id="UP000004750">
    <property type="component" value="Unassembled WGS sequence"/>
</dbReference>
<dbReference type="STRING" id="797473.HMPREF9080_02980"/>
<dbReference type="GO" id="GO:0006400">
    <property type="term" value="P:tRNA modification"/>
    <property type="evidence" value="ECO:0007669"/>
    <property type="project" value="InterPro"/>
</dbReference>
<dbReference type="Pfam" id="PF01702">
    <property type="entry name" value="TGT"/>
    <property type="match status" value="1"/>
</dbReference>
<dbReference type="EMBL" id="AGCM01000193">
    <property type="protein sequence ID" value="EHM49731.1"/>
    <property type="molecule type" value="Genomic_DNA"/>
</dbReference>
<gene>
    <name evidence="2" type="ORF">HMPREF9080_02980</name>
</gene>
<accession>G9ZJL0</accession>
<name>G9ZJL0_9GAMM</name>
<dbReference type="Gene3D" id="3.20.20.105">
    <property type="entry name" value="Queuine tRNA-ribosyltransferase-like"/>
    <property type="match status" value="1"/>
</dbReference>
<protein>
    <recommendedName>
        <fullName evidence="1">tRNA-guanine(15) transglycosylase-like domain-containing protein</fullName>
    </recommendedName>
</protein>
<dbReference type="PATRIC" id="fig|797473.3.peg.2420"/>
<evidence type="ECO:0000313" key="3">
    <source>
        <dbReference type="Proteomes" id="UP000004750"/>
    </source>
</evidence>
<proteinExistence type="predicted"/>
<comment type="caution">
    <text evidence="2">The sequence shown here is derived from an EMBL/GenBank/DDBJ whole genome shotgun (WGS) entry which is preliminary data.</text>
</comment>
<dbReference type="AlphaFoldDB" id="G9ZJL0"/>
<organism evidence="2 3">
    <name type="scientific">Cardiobacterium valvarum F0432</name>
    <dbReference type="NCBI Taxonomy" id="797473"/>
    <lineage>
        <taxon>Bacteria</taxon>
        <taxon>Pseudomonadati</taxon>
        <taxon>Pseudomonadota</taxon>
        <taxon>Gammaproteobacteria</taxon>
        <taxon>Cardiobacteriales</taxon>
        <taxon>Cardiobacteriaceae</taxon>
        <taxon>Cardiobacterium</taxon>
    </lineage>
</organism>